<keyword evidence="10" id="KW-0479">Metal-binding</keyword>
<feature type="short sequence motif" description="'HIGH' region" evidence="10">
    <location>
        <begin position="47"/>
        <end position="57"/>
    </location>
</feature>
<dbReference type="InterPro" id="IPR009080">
    <property type="entry name" value="tRNAsynth_Ia_anticodon-bd"/>
</dbReference>
<keyword evidence="6 10" id="KW-0648">Protein biosynthesis</keyword>
<protein>
    <recommendedName>
        <fullName evidence="10">Isoleucine--tRNA ligase</fullName>
        <ecNumber evidence="10">6.1.1.5</ecNumber>
    </recommendedName>
    <alternativeName>
        <fullName evidence="10">Isoleucyl-tRNA synthetase</fullName>
        <shortName evidence="10">IleRS</shortName>
    </alternativeName>
</protein>
<comment type="caution">
    <text evidence="13">The sequence shown here is derived from an EMBL/GenBank/DDBJ whole genome shotgun (WGS) entry which is preliminary data.</text>
</comment>
<evidence type="ECO:0000256" key="8">
    <source>
        <dbReference type="ARBA" id="ARBA00025217"/>
    </source>
</evidence>
<keyword evidence="2 10" id="KW-0963">Cytoplasm</keyword>
<evidence type="ECO:0000256" key="3">
    <source>
        <dbReference type="ARBA" id="ARBA00022598"/>
    </source>
</evidence>
<evidence type="ECO:0000313" key="14">
    <source>
        <dbReference type="Proteomes" id="UP001293791"/>
    </source>
</evidence>
<dbReference type="RefSeq" id="WP_322497538.1">
    <property type="nucleotide sequence ID" value="NZ_JARGYT010000017.1"/>
</dbReference>
<keyword evidence="4 10" id="KW-0547">Nucleotide-binding</keyword>
<evidence type="ECO:0000256" key="2">
    <source>
        <dbReference type="ARBA" id="ARBA00022490"/>
    </source>
</evidence>
<dbReference type="InterPro" id="IPR023586">
    <property type="entry name" value="Ile-tRNA-ligase_type2"/>
</dbReference>
<evidence type="ECO:0000259" key="11">
    <source>
        <dbReference type="Pfam" id="PF00133"/>
    </source>
</evidence>
<dbReference type="Gene3D" id="3.40.50.620">
    <property type="entry name" value="HUPs"/>
    <property type="match status" value="2"/>
</dbReference>
<sequence length="1044" mass="119535">MPSTKVRYTLHSLDSIADVEKALIEKWKKKNKVKEGVSSYVLYDGPPFANGMPHYGHLLTSFIKDTFLKYHMMLGKVIQSKFGWDCHGLPAEMQASKDLGISSKKEIEEYGVTRFNEKCASSVLTYTQEWRDYITRQGRIVNFDDEYKTMDLSYSESVIWAFKELFNKGLIYESMRVMPYSWACETPVSDFETKMDNAYRKKDSKSITVAFKLNDKIDGVEAYLLAWTTTPWTLPSNLAIAINTELVYICISKGDKNYILAQGCLGKYKEILGDNIVKVITGAELKGLSYEPLFGYFKNTVNAFTVLDAGFVSIDEGTGVVHIAPGFGEDDSELCSKNYIEMVCPVDSTGTFTDQVQDYKGLQVFDTNDLIIRDLKKRDLIIKVEQYTHNYPYCWRTDTPLIYKAVSSWYLKVTAIKDKMIKNNEKINWIPSHIKDGLFGNWLKNARDWSISRNRYWGCPIPIWKSDDPSYPHIEVYGSIKEIEAAFDVKVDNFHKDFADSLVKPNPKDPTGLSKMRRVPEILDCWFESGSMPFAQLHYPFENKKLFQKSFPADFAVEYLSQTRGWFYTMLVISTALFNKPPFLNCLCHGVILGEDGQKLSKRLGNYVDPMELFDEVGADSVRLFMLSSTLMKGQEMVLSKQVIIEKQKSIVKPLYNAYNFFAMYSNADGIRGLYNTNISEKKSILDKYILSKCIDTAKHVLSCMEAYDSVSAINALEGFIEILTNWYIRRSRERFWCSEISIGKIDAYNTLFTVISIICTVCAPIIPFTADHIFSSISMDDDISIFDVPFPKFAKYDKKLISDMEKVREACGAALRVRNNLGIRTRQPLAKVTFVGISCDYLSEELKNIVLDEINVKKWESVDKSEIEVFADFDLRLHLPEIAKKMPKKVQDVIKCVKRGDWRRVGDNKIQVYDELLRIGEDCEITLTPKNPNNSISIGDGLVVLDDHITDSLFKEGLVRDVVRFIQNIRKESGFFVIDRVELELYSLNKDTRDAMNEMSGYISKQVLASQLRLPQSESESKHWSNSFEISNGSIVKYNIRKA</sequence>
<comment type="subunit">
    <text evidence="10">Monomer.</text>
</comment>
<comment type="similarity">
    <text evidence="1 10">Belongs to the class-I aminoacyl-tRNA synthetase family. IleS type 2 subfamily.</text>
</comment>
<evidence type="ECO:0000256" key="10">
    <source>
        <dbReference type="HAMAP-Rule" id="MF_02003"/>
    </source>
</evidence>
<proteinExistence type="inferred from homology"/>
<evidence type="ECO:0000256" key="5">
    <source>
        <dbReference type="ARBA" id="ARBA00022840"/>
    </source>
</evidence>
<keyword evidence="10" id="KW-0862">Zinc</keyword>
<dbReference type="InterPro" id="IPR001412">
    <property type="entry name" value="aa-tRNA-synth_I_CS"/>
</dbReference>
<keyword evidence="7 10" id="KW-0030">Aminoacyl-tRNA synthetase</keyword>
<feature type="short sequence motif" description="'KMSKS' region" evidence="10">
    <location>
        <begin position="599"/>
        <end position="603"/>
    </location>
</feature>
<comment type="subcellular location">
    <subcellularLocation>
        <location evidence="10">Cytoplasm</location>
    </subcellularLocation>
</comment>
<feature type="binding site" evidence="10">
    <location>
        <position position="602"/>
    </location>
    <ligand>
        <name>ATP</name>
        <dbReference type="ChEBI" id="CHEBI:30616"/>
    </ligand>
</feature>
<dbReference type="InterPro" id="IPR014729">
    <property type="entry name" value="Rossmann-like_a/b/a_fold"/>
</dbReference>
<comment type="function">
    <text evidence="8 10">Catalyzes the attachment of isoleucine to tRNA(Ile). As IleRS can inadvertently accommodate and process structurally similar amino acids such as valine, to avoid such errors it has two additional distinct tRNA(Ile)-dependent editing activities. One activity is designated as 'pretransfer' editing and involves the hydrolysis of activated Val-AMP. The other activity is designated 'posttransfer' editing and involves deacylation of mischarged Val-tRNA(Ile).</text>
</comment>
<evidence type="ECO:0000256" key="7">
    <source>
        <dbReference type="ARBA" id="ARBA00023146"/>
    </source>
</evidence>
<dbReference type="PANTHER" id="PTHR42780:SF1">
    <property type="entry name" value="ISOLEUCINE--TRNA LIGASE, CYTOPLASMIC"/>
    <property type="match status" value="1"/>
</dbReference>
<accession>A0ABU5L7E5</accession>
<comment type="catalytic activity">
    <reaction evidence="9 10">
        <text>tRNA(Ile) + L-isoleucine + ATP = L-isoleucyl-tRNA(Ile) + AMP + diphosphate</text>
        <dbReference type="Rhea" id="RHEA:11060"/>
        <dbReference type="Rhea" id="RHEA-COMP:9666"/>
        <dbReference type="Rhea" id="RHEA-COMP:9695"/>
        <dbReference type="ChEBI" id="CHEBI:30616"/>
        <dbReference type="ChEBI" id="CHEBI:33019"/>
        <dbReference type="ChEBI" id="CHEBI:58045"/>
        <dbReference type="ChEBI" id="CHEBI:78442"/>
        <dbReference type="ChEBI" id="CHEBI:78528"/>
        <dbReference type="ChEBI" id="CHEBI:456215"/>
        <dbReference type="EC" id="6.1.1.5"/>
    </reaction>
</comment>
<dbReference type="InterPro" id="IPR009008">
    <property type="entry name" value="Val/Leu/Ile-tRNA-synth_edit"/>
</dbReference>
<feature type="domain" description="Aminoacyl-tRNA synthetase class Ia" evidence="11">
    <location>
        <begin position="27"/>
        <end position="634"/>
    </location>
</feature>
<dbReference type="InterPro" id="IPR002301">
    <property type="entry name" value="Ile-tRNA-ligase"/>
</dbReference>
<dbReference type="EMBL" id="JARGYT010000017">
    <property type="protein sequence ID" value="MDZ5762051.1"/>
    <property type="molecule type" value="Genomic_DNA"/>
</dbReference>
<dbReference type="InterPro" id="IPR033709">
    <property type="entry name" value="Anticodon_Ile_ABEc"/>
</dbReference>
<comment type="cofactor">
    <cofactor evidence="10">
        <name>Zn(2+)</name>
        <dbReference type="ChEBI" id="CHEBI:29105"/>
    </cofactor>
</comment>
<dbReference type="PRINTS" id="PR00984">
    <property type="entry name" value="TRNASYNTHILE"/>
</dbReference>
<feature type="domain" description="Methionyl/Valyl/Leucyl/Isoleucyl-tRNA synthetase anticodon-binding" evidence="12">
    <location>
        <begin position="687"/>
        <end position="832"/>
    </location>
</feature>
<dbReference type="SUPFAM" id="SSF47323">
    <property type="entry name" value="Anticodon-binding domain of a subclass of class I aminoacyl-tRNA synthetases"/>
    <property type="match status" value="1"/>
</dbReference>
<gene>
    <name evidence="10" type="primary">ileS</name>
    <name evidence="13" type="ORF">Cyrtocomes_00417</name>
</gene>
<dbReference type="InterPro" id="IPR013155">
    <property type="entry name" value="M/V/L/I-tRNA-synth_anticd-bd"/>
</dbReference>
<dbReference type="EC" id="6.1.1.5" evidence="10"/>
<keyword evidence="3 10" id="KW-0436">Ligase</keyword>
<dbReference type="SUPFAM" id="SSF52374">
    <property type="entry name" value="Nucleotidylyl transferase"/>
    <property type="match status" value="1"/>
</dbReference>
<dbReference type="Pfam" id="PF19302">
    <property type="entry name" value="DUF5915"/>
    <property type="match status" value="1"/>
</dbReference>
<dbReference type="PANTHER" id="PTHR42780">
    <property type="entry name" value="SOLEUCYL-TRNA SYNTHETASE"/>
    <property type="match status" value="1"/>
</dbReference>
<reference evidence="13 14" key="1">
    <citation type="submission" date="2023-02" db="EMBL/GenBank/DDBJ databases">
        <title>Host association and intracellularity evolved multiple times independently in the Rickettsiales.</title>
        <authorList>
            <person name="Castelli M."/>
            <person name="Nardi T."/>
            <person name="Gammuto L."/>
            <person name="Bellinzona G."/>
            <person name="Sabaneyeva E."/>
            <person name="Potekhin A."/>
            <person name="Serra V."/>
            <person name="Petroni G."/>
            <person name="Sassera D."/>
        </authorList>
    </citation>
    <scope>NUCLEOTIDE SEQUENCE [LARGE SCALE GENOMIC DNA]</scope>
    <source>
        <strain evidence="13 14">BOD18</strain>
    </source>
</reference>
<evidence type="ECO:0000256" key="4">
    <source>
        <dbReference type="ARBA" id="ARBA00022741"/>
    </source>
</evidence>
<dbReference type="Pfam" id="PF00133">
    <property type="entry name" value="tRNA-synt_1"/>
    <property type="match status" value="1"/>
</dbReference>
<dbReference type="PROSITE" id="PS00178">
    <property type="entry name" value="AA_TRNA_LIGASE_I"/>
    <property type="match status" value="1"/>
</dbReference>
<dbReference type="InterPro" id="IPR002300">
    <property type="entry name" value="aa-tRNA-synth_Ia"/>
</dbReference>
<dbReference type="SUPFAM" id="SSF50677">
    <property type="entry name" value="ValRS/IleRS/LeuRS editing domain"/>
    <property type="match status" value="1"/>
</dbReference>
<dbReference type="NCBIfam" id="TIGR00392">
    <property type="entry name" value="ileS"/>
    <property type="match status" value="1"/>
</dbReference>
<evidence type="ECO:0000256" key="9">
    <source>
        <dbReference type="ARBA" id="ARBA00048359"/>
    </source>
</evidence>
<evidence type="ECO:0000256" key="6">
    <source>
        <dbReference type="ARBA" id="ARBA00022917"/>
    </source>
</evidence>
<dbReference type="HAMAP" id="MF_02003">
    <property type="entry name" value="Ile_tRNA_synth_type2"/>
    <property type="match status" value="1"/>
</dbReference>
<organism evidence="13 14">
    <name type="scientific">Candidatus Cyrtobacter comes</name>
    <dbReference type="NCBI Taxonomy" id="675776"/>
    <lineage>
        <taxon>Bacteria</taxon>
        <taxon>Pseudomonadati</taxon>
        <taxon>Pseudomonadota</taxon>
        <taxon>Alphaproteobacteria</taxon>
        <taxon>Rickettsiales</taxon>
        <taxon>Candidatus Midichloriaceae</taxon>
        <taxon>Candidatus Cyrtobacter</taxon>
    </lineage>
</organism>
<evidence type="ECO:0000313" key="13">
    <source>
        <dbReference type="EMBL" id="MDZ5762051.1"/>
    </source>
</evidence>
<dbReference type="GO" id="GO:0016874">
    <property type="term" value="F:ligase activity"/>
    <property type="evidence" value="ECO:0007669"/>
    <property type="project" value="UniProtKB-KW"/>
</dbReference>
<dbReference type="CDD" id="cd00818">
    <property type="entry name" value="IleRS_core"/>
    <property type="match status" value="1"/>
</dbReference>
<dbReference type="Proteomes" id="UP001293791">
    <property type="component" value="Unassembled WGS sequence"/>
</dbReference>
<name>A0ABU5L7E5_9RICK</name>
<dbReference type="Pfam" id="PF08264">
    <property type="entry name" value="Anticodon_1"/>
    <property type="match status" value="1"/>
</dbReference>
<evidence type="ECO:0000256" key="1">
    <source>
        <dbReference type="ARBA" id="ARBA00007078"/>
    </source>
</evidence>
<dbReference type="CDD" id="cd07961">
    <property type="entry name" value="Anticodon_Ia_Ile_ABEc"/>
    <property type="match status" value="1"/>
</dbReference>
<comment type="domain">
    <text evidence="10">IleRS has two distinct active sites: one for aminoacylation and one for editing. The misactivated valine is translocated from the active site to the editing site, which sterically excludes the correctly activated isoleucine. The single editing site contains two valyl binding pockets, one specific for each substrate (Val-AMP or Val-tRNA(Ile)).</text>
</comment>
<evidence type="ECO:0000259" key="12">
    <source>
        <dbReference type="Pfam" id="PF08264"/>
    </source>
</evidence>
<keyword evidence="5 10" id="KW-0067">ATP-binding</keyword>
<dbReference type="Gene3D" id="1.10.730.10">
    <property type="entry name" value="Isoleucyl-tRNA Synthetase, Domain 1"/>
    <property type="match status" value="1"/>
</dbReference>
<keyword evidence="14" id="KW-1185">Reference proteome</keyword>